<proteinExistence type="predicted"/>
<gene>
    <name evidence="1" type="ORF">OED52_12765</name>
</gene>
<sequence>MTVADDLREVIATASIGVLDEPPEIDEDGDVLIWVGDVPTCASPDAETSRVVFTTYLVEGVTEPADAVLADLHRDFPGFAFVVDGDRLLAERQVDAPLEVSLLEQVVGDLPALVAQVQTLATRLGGAACVFEEETGVDAPNLLAGGCGCGECTCG</sequence>
<accession>A0ACD4DC25</accession>
<dbReference type="EMBL" id="CP107551">
    <property type="protein sequence ID" value="UYP17561.1"/>
    <property type="molecule type" value="Genomic_DNA"/>
</dbReference>
<protein>
    <submittedName>
        <fullName evidence="1">Uncharacterized protein</fullName>
    </submittedName>
</protein>
<dbReference type="Proteomes" id="UP001156484">
    <property type="component" value="Chromosome"/>
</dbReference>
<name>A0ACD4DC25_9NOCA</name>
<evidence type="ECO:0000313" key="2">
    <source>
        <dbReference type="Proteomes" id="UP001156484"/>
    </source>
</evidence>
<evidence type="ECO:0000313" key="1">
    <source>
        <dbReference type="EMBL" id="UYP17561.1"/>
    </source>
</evidence>
<organism evidence="1 2">
    <name type="scientific">Rhodococcus sacchari</name>
    <dbReference type="NCBI Taxonomy" id="2962047"/>
    <lineage>
        <taxon>Bacteria</taxon>
        <taxon>Bacillati</taxon>
        <taxon>Actinomycetota</taxon>
        <taxon>Actinomycetes</taxon>
        <taxon>Mycobacteriales</taxon>
        <taxon>Nocardiaceae</taxon>
        <taxon>Rhodococcus</taxon>
    </lineage>
</organism>
<reference evidence="1" key="1">
    <citation type="submission" date="2022-10" db="EMBL/GenBank/DDBJ databases">
        <title>Rhodococcus ferula Z13 complete genome.</title>
        <authorList>
            <person name="Long X."/>
            <person name="Zang M."/>
        </authorList>
    </citation>
    <scope>NUCLEOTIDE SEQUENCE</scope>
    <source>
        <strain evidence="1">Z13</strain>
    </source>
</reference>
<keyword evidence="2" id="KW-1185">Reference proteome</keyword>